<dbReference type="STRING" id="862908.BMS_1124"/>
<protein>
    <recommendedName>
        <fullName evidence="6">2-oxoadipate dioxygenase/decarboxylase</fullName>
        <ecNumber evidence="6">1.13.11.93</ecNumber>
    </recommendedName>
    <alternativeName>
        <fullName evidence="7">2-hydroxyglutarate synthase</fullName>
    </alternativeName>
</protein>
<evidence type="ECO:0000256" key="2">
    <source>
        <dbReference type="ARBA" id="ARBA00022964"/>
    </source>
</evidence>
<organism evidence="8 9">
    <name type="scientific">Halobacteriovorax marinus (strain ATCC BAA-682 / DSM 15412 / SJ)</name>
    <name type="common">Bacteriovorax marinus</name>
    <dbReference type="NCBI Taxonomy" id="862908"/>
    <lineage>
        <taxon>Bacteria</taxon>
        <taxon>Pseudomonadati</taxon>
        <taxon>Bdellovibrionota</taxon>
        <taxon>Bacteriovoracia</taxon>
        <taxon>Bacteriovoracales</taxon>
        <taxon>Halobacteriovoraceae</taxon>
        <taxon>Halobacteriovorax</taxon>
    </lineage>
</organism>
<comment type="similarity">
    <text evidence="5">Belongs to the 2-oxoadipate dioxygenase/decarboxylase family.</text>
</comment>
<evidence type="ECO:0000256" key="7">
    <source>
        <dbReference type="ARBA" id="ARBA00035045"/>
    </source>
</evidence>
<dbReference type="OrthoDB" id="5289939at2"/>
<evidence type="ECO:0000256" key="5">
    <source>
        <dbReference type="ARBA" id="ARBA00035013"/>
    </source>
</evidence>
<dbReference type="CDD" id="cd16350">
    <property type="entry name" value="VOC_like"/>
    <property type="match status" value="1"/>
</dbReference>
<keyword evidence="3" id="KW-0560">Oxidoreductase</keyword>
<dbReference type="Proteomes" id="UP000008963">
    <property type="component" value="Chromosome"/>
</dbReference>
<dbReference type="PATRIC" id="fig|862908.3.peg.1070"/>
<dbReference type="EC" id="1.13.11.93" evidence="6"/>
<evidence type="ECO:0000256" key="3">
    <source>
        <dbReference type="ARBA" id="ARBA00023002"/>
    </source>
</evidence>
<keyword evidence="4" id="KW-0408">Iron</keyword>
<proteinExistence type="inferred from homology"/>
<evidence type="ECO:0000256" key="6">
    <source>
        <dbReference type="ARBA" id="ARBA00035023"/>
    </source>
</evidence>
<dbReference type="GO" id="GO:0051213">
    <property type="term" value="F:dioxygenase activity"/>
    <property type="evidence" value="ECO:0007669"/>
    <property type="project" value="UniProtKB-KW"/>
</dbReference>
<comment type="cofactor">
    <cofactor evidence="1">
        <name>Fe(2+)</name>
        <dbReference type="ChEBI" id="CHEBI:29033"/>
    </cofactor>
</comment>
<dbReference type="eggNOG" id="COG5383">
    <property type="taxonomic scope" value="Bacteria"/>
</dbReference>
<evidence type="ECO:0000256" key="4">
    <source>
        <dbReference type="ARBA" id="ARBA00023004"/>
    </source>
</evidence>
<keyword evidence="9" id="KW-1185">Reference proteome</keyword>
<reference evidence="9" key="1">
    <citation type="journal article" date="2013" name="ISME J.">
        <title>A small predatory core genome in the divergent marine Bacteriovorax marinus SJ and the terrestrial Bdellovibrio bacteriovorus.</title>
        <authorList>
            <person name="Crossman L.C."/>
            <person name="Chen H."/>
            <person name="Cerdeno-Tarraga A.M."/>
            <person name="Brooks K."/>
            <person name="Quail M.A."/>
            <person name="Pineiro S.A."/>
            <person name="Hobley L."/>
            <person name="Sockett R.E."/>
            <person name="Bentley S.D."/>
            <person name="Parkhill J."/>
            <person name="Williams H.N."/>
            <person name="Stine O.C."/>
        </authorList>
    </citation>
    <scope>NUCLEOTIDE SEQUENCE [LARGE SCALE GENOMIC DNA]</scope>
    <source>
        <strain evidence="9">ATCC BAA-682 / DSM 15412 / SJ</strain>
    </source>
</reference>
<dbReference type="AlphaFoldDB" id="E1WYF5"/>
<dbReference type="HOGENOM" id="CLU_053061_1_1_7"/>
<evidence type="ECO:0000256" key="1">
    <source>
        <dbReference type="ARBA" id="ARBA00001954"/>
    </source>
</evidence>
<dbReference type="RefSeq" id="WP_014243787.1">
    <property type="nucleotide sequence ID" value="NC_016620.1"/>
</dbReference>
<name>E1WYF5_HALMS</name>
<dbReference type="SMART" id="SM01150">
    <property type="entry name" value="DUF1338"/>
    <property type="match status" value="1"/>
</dbReference>
<dbReference type="Pfam" id="PF07063">
    <property type="entry name" value="HGLS"/>
    <property type="match status" value="1"/>
</dbReference>
<dbReference type="EMBL" id="FQ312005">
    <property type="protein sequence ID" value="CBW26003.1"/>
    <property type="molecule type" value="Genomic_DNA"/>
</dbReference>
<dbReference type="Gene3D" id="3.10.180.50">
    <property type="match status" value="1"/>
</dbReference>
<accession>E1WYF5</accession>
<dbReference type="KEGG" id="bmx:BMS_1124"/>
<keyword evidence="2" id="KW-0223">Dioxygenase</keyword>
<sequence>MSLDILLEDLWSDYISIAPIAKEIHDILLEQGEEINNDHIAFRTFSSKGMGIEEMEVFFSAFGYARKGDYSFSEKKLNAIHLEHQSDATYPKIFLSELRYKELSARAQEIIEREITKVKDLSISELFKKKDVFSISSSEYRELLDESEYGAWLCALGFRANHFTILVNTLKKFNNLNELNDLLISKGISLNRAGGLIKGNPDVYLEQSSTMASRIEVKFTDKSETVPSCYYEFALRYSLSSGELYQGFVTNSADKIFESTNDELAK</sequence>
<gene>
    <name evidence="8" type="ordered locus">BMS_1124</name>
</gene>
<dbReference type="InterPro" id="IPR009770">
    <property type="entry name" value="HGLS"/>
</dbReference>
<evidence type="ECO:0000313" key="8">
    <source>
        <dbReference type="EMBL" id="CBW26003.1"/>
    </source>
</evidence>
<dbReference type="PANTHER" id="PTHR31136:SF5">
    <property type="entry name" value="2-OXOADIPATE DIOXYGENASE_DECARBOXYLASE, CHLOROPLASTIC"/>
    <property type="match status" value="1"/>
</dbReference>
<dbReference type="PANTHER" id="PTHR31136">
    <property type="entry name" value="DUF1338 DOMAIN-CONTAINING PROTEIN"/>
    <property type="match status" value="1"/>
</dbReference>
<evidence type="ECO:0000313" key="9">
    <source>
        <dbReference type="Proteomes" id="UP000008963"/>
    </source>
</evidence>